<evidence type="ECO:0000259" key="7">
    <source>
        <dbReference type="PROSITE" id="PS50071"/>
    </source>
</evidence>
<comment type="subcellular location">
    <subcellularLocation>
        <location evidence="1 4 5">Nucleus</location>
    </subcellularLocation>
</comment>
<feature type="compositionally biased region" description="Low complexity" evidence="6">
    <location>
        <begin position="1787"/>
        <end position="1797"/>
    </location>
</feature>
<dbReference type="InterPro" id="IPR044977">
    <property type="entry name" value="RLT1-3"/>
</dbReference>
<keyword evidence="4 5" id="KW-0238">DNA-binding</keyword>
<organism evidence="10 11">
    <name type="scientific">Sesamum indicum</name>
    <name type="common">Oriental sesame</name>
    <name type="synonym">Sesamum orientale</name>
    <dbReference type="NCBI Taxonomy" id="4182"/>
    <lineage>
        <taxon>Eukaryota</taxon>
        <taxon>Viridiplantae</taxon>
        <taxon>Streptophyta</taxon>
        <taxon>Embryophyta</taxon>
        <taxon>Tracheophyta</taxon>
        <taxon>Spermatophyta</taxon>
        <taxon>Magnoliopsida</taxon>
        <taxon>eudicotyledons</taxon>
        <taxon>Gunneridae</taxon>
        <taxon>Pentapetalae</taxon>
        <taxon>asterids</taxon>
        <taxon>lamiids</taxon>
        <taxon>Lamiales</taxon>
        <taxon>Pedaliaceae</taxon>
        <taxon>Sesamum</taxon>
    </lineage>
</organism>
<dbReference type="InterPro" id="IPR001356">
    <property type="entry name" value="HD"/>
</dbReference>
<feature type="compositionally biased region" description="Acidic residues" evidence="6">
    <location>
        <begin position="1686"/>
        <end position="1703"/>
    </location>
</feature>
<evidence type="ECO:0000259" key="8">
    <source>
        <dbReference type="PROSITE" id="PS50827"/>
    </source>
</evidence>
<dbReference type="InterPro" id="IPR009057">
    <property type="entry name" value="Homeodomain-like_sf"/>
</dbReference>
<reference evidence="11" key="1">
    <citation type="submission" date="2025-08" db="UniProtKB">
        <authorList>
            <consortium name="RefSeq"/>
        </authorList>
    </citation>
    <scope>IDENTIFICATION</scope>
</reference>
<dbReference type="SMART" id="SM00571">
    <property type="entry name" value="DDT"/>
    <property type="match status" value="1"/>
</dbReference>
<dbReference type="Pfam" id="PF00046">
    <property type="entry name" value="Homeodomain"/>
    <property type="match status" value="1"/>
</dbReference>
<dbReference type="InterPro" id="IPR007759">
    <property type="entry name" value="Asxl_HARE-HTH"/>
</dbReference>
<accession>A0A6I9TPM9</accession>
<dbReference type="CDD" id="cd00086">
    <property type="entry name" value="homeodomain"/>
    <property type="match status" value="1"/>
</dbReference>
<feature type="domain" description="HTH HARE-type" evidence="9">
    <location>
        <begin position="746"/>
        <end position="815"/>
    </location>
</feature>
<name>A0A6I9TPM9_SESIN</name>
<feature type="domain" description="Homeobox" evidence="7">
    <location>
        <begin position="33"/>
        <end position="93"/>
    </location>
</feature>
<feature type="region of interest" description="Disordered" evidence="6">
    <location>
        <begin position="910"/>
        <end position="944"/>
    </location>
</feature>
<evidence type="ECO:0000256" key="1">
    <source>
        <dbReference type="ARBA" id="ARBA00004123"/>
    </source>
</evidence>
<dbReference type="InterPro" id="IPR018501">
    <property type="entry name" value="DDT_dom"/>
</dbReference>
<evidence type="ECO:0000256" key="6">
    <source>
        <dbReference type="SAM" id="MobiDB-lite"/>
    </source>
</evidence>
<feature type="compositionally biased region" description="Basic residues" evidence="6">
    <location>
        <begin position="1564"/>
        <end position="1574"/>
    </location>
</feature>
<dbReference type="InParanoid" id="A0A6I9TPM9"/>
<feature type="compositionally biased region" description="Basic and acidic residues" evidence="6">
    <location>
        <begin position="24"/>
        <end position="36"/>
    </location>
</feature>
<feature type="compositionally biased region" description="Basic and acidic residues" evidence="6">
    <location>
        <begin position="258"/>
        <end position="268"/>
    </location>
</feature>
<protein>
    <submittedName>
        <fullName evidence="11">Homeobox-DDT domain protein RLT2-like</fullName>
    </submittedName>
</protein>
<dbReference type="PROSITE" id="PS50071">
    <property type="entry name" value="HOMEOBOX_2"/>
    <property type="match status" value="1"/>
</dbReference>
<dbReference type="InterPro" id="IPR028942">
    <property type="entry name" value="WHIM1_dom"/>
</dbReference>
<dbReference type="GO" id="GO:0003677">
    <property type="term" value="F:DNA binding"/>
    <property type="evidence" value="ECO:0007669"/>
    <property type="project" value="UniProtKB-UniRule"/>
</dbReference>
<dbReference type="Proteomes" id="UP000504604">
    <property type="component" value="Linkage group LG8"/>
</dbReference>
<evidence type="ECO:0000313" key="10">
    <source>
        <dbReference type="Proteomes" id="UP000504604"/>
    </source>
</evidence>
<feature type="region of interest" description="Disordered" evidence="6">
    <location>
        <begin position="258"/>
        <end position="286"/>
    </location>
</feature>
<feature type="region of interest" description="Disordered" evidence="6">
    <location>
        <begin position="1"/>
        <end position="44"/>
    </location>
</feature>
<dbReference type="PANTHER" id="PTHR36968">
    <property type="entry name" value="HOMEOBOX-DDT DOMAIN PROTEIN RLT2"/>
    <property type="match status" value="1"/>
</dbReference>
<dbReference type="PROSITE" id="PS51913">
    <property type="entry name" value="HTH_HARE"/>
    <property type="match status" value="1"/>
</dbReference>
<feature type="DNA-binding region" description="Homeobox" evidence="4">
    <location>
        <begin position="35"/>
        <end position="94"/>
    </location>
</feature>
<dbReference type="Pfam" id="PF05066">
    <property type="entry name" value="HARE-HTH"/>
    <property type="match status" value="1"/>
</dbReference>
<evidence type="ECO:0000256" key="5">
    <source>
        <dbReference type="RuleBase" id="RU000682"/>
    </source>
</evidence>
<dbReference type="RefSeq" id="XP_011085379.1">
    <property type="nucleotide sequence ID" value="XM_011087077.2"/>
</dbReference>
<feature type="compositionally biased region" description="Gly residues" evidence="6">
    <location>
        <begin position="1"/>
        <end position="21"/>
    </location>
</feature>
<dbReference type="OrthoDB" id="6159439at2759"/>
<gene>
    <name evidence="11" type="primary">LOC105167386</name>
</gene>
<dbReference type="Pfam" id="PF15612">
    <property type="entry name" value="WHIM1"/>
    <property type="match status" value="1"/>
</dbReference>
<feature type="region of interest" description="Disordered" evidence="6">
    <location>
        <begin position="1588"/>
        <end position="1797"/>
    </location>
</feature>
<dbReference type="SMART" id="SM00389">
    <property type="entry name" value="HOX"/>
    <property type="match status" value="1"/>
</dbReference>
<feature type="compositionally biased region" description="Basic residues" evidence="6">
    <location>
        <begin position="1612"/>
        <end position="1632"/>
    </location>
</feature>
<feature type="region of interest" description="Disordered" evidence="6">
    <location>
        <begin position="838"/>
        <end position="871"/>
    </location>
</feature>
<dbReference type="PROSITE" id="PS50827">
    <property type="entry name" value="DDT"/>
    <property type="match status" value="1"/>
</dbReference>
<evidence type="ECO:0000259" key="9">
    <source>
        <dbReference type="PROSITE" id="PS51913"/>
    </source>
</evidence>
<feature type="region of interest" description="Disordered" evidence="6">
    <location>
        <begin position="410"/>
        <end position="431"/>
    </location>
</feature>
<feature type="region of interest" description="Disordered" evidence="6">
    <location>
        <begin position="1564"/>
        <end position="1583"/>
    </location>
</feature>
<feature type="domain" description="DDT" evidence="8">
    <location>
        <begin position="564"/>
        <end position="623"/>
    </location>
</feature>
<keyword evidence="10" id="KW-1185">Reference proteome</keyword>
<evidence type="ECO:0000256" key="3">
    <source>
        <dbReference type="ARBA" id="ARBA00023242"/>
    </source>
</evidence>
<dbReference type="GO" id="GO:0005634">
    <property type="term" value="C:nucleus"/>
    <property type="evidence" value="ECO:0007669"/>
    <property type="project" value="UniProtKB-SubCell"/>
</dbReference>
<dbReference type="SUPFAM" id="SSF46689">
    <property type="entry name" value="Homeodomain-like"/>
    <property type="match status" value="1"/>
</dbReference>
<feature type="compositionally biased region" description="Low complexity" evidence="6">
    <location>
        <begin position="104"/>
        <end position="116"/>
    </location>
</feature>
<sequence length="1797" mass="201947">MEVDGGGDGGGGGGGEGGGGLSMEMEKKNMPEGESKVKRRMKTPSQLEILEKTYASETYPSEALRAELSVKLGLTDRQLQMWFCHRRLKDRKPPTEKRQKKSFSPSAAAGPSGGSADEMILDDADMAKEPGSGLSLFGNMDLLQQQQRVVHKVGSAVPRISSELPSMRRFYEPPLAISEQRAIAFVEAQLGEPLREDGPILGMEFDPLPPGAFGAPIGQQKPSGQPYDVKLYESPESKQIKGASRALLEYQFLPEKPSARNDAHERAGPPHYYGPPTDNQNARVPLPMGRSLMRSNEQVSSGYSLQSQMPSLLSQQGRQGHHLSPASGEVGIASRVPPLLNVNTDAHYLVQPLNGLSNHIITPERRIIYDEERLERKRKSEEARIAKEVEAHEKRIKKELEKQDILRRKKEEQMRKEMERQDRERRKEEERLLREKQREEERYQREQRREMERREKFLQKEYIRAEKMRLKEEMRREKEAAKLKAANDRAAARRIAKESTEMIEDERLELMELAALSRGLSSILALDAETLQNLDMFKDKLPEFPPKSANLKRPFRLQPWTDSEENVGCLLMVWRFLINFADVLGLWPFTLDEFTQAFHDCDPRLLGEIHIALLRSIIKDIEDVARTATTAPVANQNPAVMPGGGHPEIVEGAYAWGFDLLSWQRHLTPLTWPEVLRQFALSAGFGPKLKKRSMELPHFHDEHEGNDGENVVSNLRSGVAAENAVAIMQERGFSNPRRSRHRLTPGTVKFAAFHVLSLEGSKGLSILDVADKIQKSGLRDLTTSKTPEASISAALSRDTKLFERTAPSTYCVRSPYRKNSADAETILSAAREKIRLYQNGNVDGEAEDVEKEDAERDQDSESDAADDPDVDDLDAVSKLKEASHSSERSRLQDVNCSTYGKETSCSEFMETPIHAHGTSRSSSSLRQSVDERKSNGTSGDPCADVTGIHSQVAVPDQEDTVIDDCGYAEPWVQGLTEGEYADLSIEEPLSALVALIGVANEGNTIRIALEERLEAANALKKQMWSEAQLDKRRMKEENTVKLHNSSLAGNKADQNIPYGPVEDRRNPLLTGDIKDVLSSSNHAVQLVDLNEQQNEQSYCSDIVSEKNPLMHEFSVGSDNLLLQQSVCAAEKSRSELKALIGYQAEQLYVYRSLPLGQDRRRNRYWQFITSPSQNDPGSGRIFVELCNGAWRLIDSEEGFDALVSSLDIRGIRESHLHSMLRKIETSFKGTARKNLLCTIHPGNAFNEVKMEVLEMRPKSDSYSSNNDSRKSILCASYSKSPEPSVQFSNELEKNVTEENELMDRCKDVEKWMWEECFNSNKLGALNCGRLRSQLLLQICNCCHDLFSCDHNHCPSCHRTYSIFDQSFNFPEHVSQCKGKVSEELDGFTLKFSLPPRVRLLKAQLATIEASIPSEALESVWSEQYRKSWGMKLHMASTAEELLQNLTLLENSIKKDFLSANYETTCEILSSRKIVADCFSGPEEISVLPWIPQTTSAVALQLMELDSSIYYTVHEKESCQKDNQAGYFAKAPLRYYTVDSSINNVSQAGYLRQDNWVDLVSGRTNLRRGRGRPRGPSRTCGGKSLRKAINSQDEMRRGSTEKYKFGEFPGWKGRPRGRGGRKKGRRSIRRKQKPDKGSGKNVVEKSGMKKSNFGDTPGRQQEEWNLEEIPMEVPGAENVSSSGRSEFEDDNSPASADEYDDISVDDIAGVRDGKSRYFATVDDYKVGGEDDGHDDGDDVDENDEYEGDDGDNQQRDFYVDGYFNSDFHEEGNQPTGVEHARDVLDRGSASSSASDYSY</sequence>
<keyword evidence="2" id="KW-0804">Transcription</keyword>
<evidence type="ECO:0000313" key="11">
    <source>
        <dbReference type="RefSeq" id="XP_011085379.1"/>
    </source>
</evidence>
<feature type="compositionally biased region" description="Acidic residues" evidence="6">
    <location>
        <begin position="860"/>
        <end position="871"/>
    </location>
</feature>
<dbReference type="FunCoup" id="A0A6I9TPM9">
    <property type="interactions" value="1598"/>
</dbReference>
<keyword evidence="3 4" id="KW-0539">Nucleus</keyword>
<dbReference type="Pfam" id="PF02791">
    <property type="entry name" value="DDT"/>
    <property type="match status" value="1"/>
</dbReference>
<evidence type="ECO:0000256" key="4">
    <source>
        <dbReference type="PROSITE-ProRule" id="PRU00108"/>
    </source>
</evidence>
<dbReference type="KEGG" id="sind:105167386"/>
<dbReference type="InterPro" id="IPR028941">
    <property type="entry name" value="WHIM2_dom"/>
</dbReference>
<feature type="compositionally biased region" description="Acidic residues" evidence="6">
    <location>
        <begin position="1730"/>
        <end position="1750"/>
    </location>
</feature>
<keyword evidence="4 5" id="KW-0371">Homeobox</keyword>
<proteinExistence type="predicted"/>
<feature type="compositionally biased region" description="Basic and acidic residues" evidence="6">
    <location>
        <begin position="1592"/>
        <end position="1604"/>
    </location>
</feature>
<feature type="region of interest" description="Disordered" evidence="6">
    <location>
        <begin position="87"/>
        <end position="118"/>
    </location>
</feature>
<dbReference type="Pfam" id="PF15613">
    <property type="entry name" value="WSD"/>
    <property type="match status" value="1"/>
</dbReference>
<feature type="compositionally biased region" description="Basic and acidic residues" evidence="6">
    <location>
        <begin position="1633"/>
        <end position="1646"/>
    </location>
</feature>
<dbReference type="GO" id="GO:0006357">
    <property type="term" value="P:regulation of transcription by RNA polymerase II"/>
    <property type="evidence" value="ECO:0007669"/>
    <property type="project" value="InterPro"/>
</dbReference>
<dbReference type="GeneID" id="105167386"/>
<evidence type="ECO:0000256" key="2">
    <source>
        <dbReference type="ARBA" id="ARBA00023163"/>
    </source>
</evidence>
<dbReference type="Gene3D" id="1.10.10.60">
    <property type="entry name" value="Homeodomain-like"/>
    <property type="match status" value="1"/>
</dbReference>
<dbReference type="PANTHER" id="PTHR36968:SF5">
    <property type="entry name" value="HOMEOBOX-DDT DOMAIN PROTEIN RLT2"/>
    <property type="match status" value="1"/>
</dbReference>